<proteinExistence type="predicted"/>
<name>A0A383EHM1_9ZZZZ</name>
<evidence type="ECO:0000313" key="1">
    <source>
        <dbReference type="EMBL" id="SVE56114.1"/>
    </source>
</evidence>
<feature type="non-terminal residue" evidence="1">
    <location>
        <position position="231"/>
    </location>
</feature>
<reference evidence="1" key="1">
    <citation type="submission" date="2018-05" db="EMBL/GenBank/DDBJ databases">
        <authorList>
            <person name="Lanie J.A."/>
            <person name="Ng W.-L."/>
            <person name="Kazmierczak K.M."/>
            <person name="Andrzejewski T.M."/>
            <person name="Davidsen T.M."/>
            <person name="Wayne K.J."/>
            <person name="Tettelin H."/>
            <person name="Glass J.I."/>
            <person name="Rusch D."/>
            <person name="Podicherti R."/>
            <person name="Tsui H.-C.T."/>
            <person name="Winkler M.E."/>
        </authorList>
    </citation>
    <scope>NUCLEOTIDE SEQUENCE</scope>
</reference>
<accession>A0A383EHM1</accession>
<organism evidence="1">
    <name type="scientific">marine metagenome</name>
    <dbReference type="NCBI Taxonomy" id="408172"/>
    <lineage>
        <taxon>unclassified sequences</taxon>
        <taxon>metagenomes</taxon>
        <taxon>ecological metagenomes</taxon>
    </lineage>
</organism>
<feature type="non-terminal residue" evidence="1">
    <location>
        <position position="1"/>
    </location>
</feature>
<gene>
    <name evidence="1" type="ORF">METZ01_LOCUS508968</name>
</gene>
<dbReference type="EMBL" id="UINC01225871">
    <property type="protein sequence ID" value="SVE56114.1"/>
    <property type="molecule type" value="Genomic_DNA"/>
</dbReference>
<protein>
    <submittedName>
        <fullName evidence="1">Uncharacterized protein</fullName>
    </submittedName>
</protein>
<sequence length="231" mass="26524">NFDIDSSIIVHSEGVTFFNPVDNPLSQDDFKYVSNYIKKTYGQLGIACFMCGAASEYPQCFVNINRYDEKNRIIKDSLKKLKQTLNYLSPTNFFLAGGAYFIPGKFSLLNKYIAQPTVDEVEKIVPENINFLKMIGGEKITISENETTIVSPDILPRESSLEKLIAAKRNVIYSYEEISLPNEYKLEDLFKEALINYRSKLKELNIVIDRHISFFIHEKLVYSDDSDDLKV</sequence>
<dbReference type="AlphaFoldDB" id="A0A383EHM1"/>